<name>A0A9P1IK52_9PELO</name>
<comment type="caution">
    <text evidence="3">The sequence shown here is derived from an EMBL/GenBank/DDBJ whole genome shotgun (WGS) entry which is preliminary data.</text>
</comment>
<evidence type="ECO:0000256" key="1">
    <source>
        <dbReference type="SAM" id="MobiDB-lite"/>
    </source>
</evidence>
<evidence type="ECO:0000256" key="2">
    <source>
        <dbReference type="SAM" id="Phobius"/>
    </source>
</evidence>
<evidence type="ECO:0000313" key="3">
    <source>
        <dbReference type="EMBL" id="CAI5446540.1"/>
    </source>
</evidence>
<keyword evidence="2" id="KW-1133">Transmembrane helix</keyword>
<dbReference type="Proteomes" id="UP001152747">
    <property type="component" value="Unassembled WGS sequence"/>
</dbReference>
<keyword evidence="4" id="KW-1185">Reference proteome</keyword>
<feature type="transmembrane region" description="Helical" evidence="2">
    <location>
        <begin position="129"/>
        <end position="151"/>
    </location>
</feature>
<proteinExistence type="predicted"/>
<dbReference type="EMBL" id="CANHGI010000003">
    <property type="protein sequence ID" value="CAI5446540.1"/>
    <property type="molecule type" value="Genomic_DNA"/>
</dbReference>
<feature type="compositionally biased region" description="Polar residues" evidence="1">
    <location>
        <begin position="160"/>
        <end position="169"/>
    </location>
</feature>
<sequence length="197" mass="21091">MDTVVPIQSQSSAETSAMNGYYTPKGYLNQKIVKEAENSVNQSPRYSTTSADYSVPVSPISKFPSSSPLIVISPPDGSTSPTTLIPTTVSSHQHQNHHTLASNAPSLPTHFALSPQTSLMPEYTHRRSLIVAIIAAGLVFLAVIFMVLLVLNKQQSQNAGVPSNPQLSFSEAFEQDDVSFGQDSNRSTTSHGTGQSS</sequence>
<accession>A0A9P1IK52</accession>
<keyword evidence="2" id="KW-0812">Transmembrane</keyword>
<dbReference type="AlphaFoldDB" id="A0A9P1IK52"/>
<dbReference type="OrthoDB" id="5823338at2759"/>
<keyword evidence="2" id="KW-0472">Membrane</keyword>
<organism evidence="3 4">
    <name type="scientific">Caenorhabditis angaria</name>
    <dbReference type="NCBI Taxonomy" id="860376"/>
    <lineage>
        <taxon>Eukaryota</taxon>
        <taxon>Metazoa</taxon>
        <taxon>Ecdysozoa</taxon>
        <taxon>Nematoda</taxon>
        <taxon>Chromadorea</taxon>
        <taxon>Rhabditida</taxon>
        <taxon>Rhabditina</taxon>
        <taxon>Rhabditomorpha</taxon>
        <taxon>Rhabditoidea</taxon>
        <taxon>Rhabditidae</taxon>
        <taxon>Peloderinae</taxon>
        <taxon>Caenorhabditis</taxon>
    </lineage>
</organism>
<reference evidence="3" key="1">
    <citation type="submission" date="2022-11" db="EMBL/GenBank/DDBJ databases">
        <authorList>
            <person name="Kikuchi T."/>
        </authorList>
    </citation>
    <scope>NUCLEOTIDE SEQUENCE</scope>
    <source>
        <strain evidence="3">PS1010</strain>
    </source>
</reference>
<gene>
    <name evidence="3" type="ORF">CAMP_LOCUS9177</name>
</gene>
<feature type="region of interest" description="Disordered" evidence="1">
    <location>
        <begin position="160"/>
        <end position="197"/>
    </location>
</feature>
<evidence type="ECO:0000313" key="4">
    <source>
        <dbReference type="Proteomes" id="UP001152747"/>
    </source>
</evidence>
<protein>
    <submittedName>
        <fullName evidence="3">Uncharacterized protein</fullName>
    </submittedName>
</protein>
<feature type="compositionally biased region" description="Polar residues" evidence="1">
    <location>
        <begin position="181"/>
        <end position="197"/>
    </location>
</feature>